<reference evidence="1 2" key="1">
    <citation type="submission" date="2015-11" db="EMBL/GenBank/DDBJ databases">
        <title>Bacteriophages of Xanthomonas arboricola pv. juglandis: Characterization of two phages.</title>
        <authorList>
            <person name="Domotor D."/>
            <person name="Frank T."/>
            <person name="Rakhely G."/>
            <person name="Doffkay Z."/>
            <person name="Schneider G."/>
            <person name="Kovacs T."/>
        </authorList>
    </citation>
    <scope>NUCLEOTIDE SEQUENCE [LARGE SCALE GENOMIC DNA]</scope>
</reference>
<evidence type="ECO:0000313" key="2">
    <source>
        <dbReference type="Proteomes" id="UP000225190"/>
    </source>
</evidence>
<accession>A0A1I9L2G5</accession>
<protein>
    <submittedName>
        <fullName evidence="1">Uncharacterized protein</fullName>
    </submittedName>
</protein>
<dbReference type="Proteomes" id="UP000225190">
    <property type="component" value="Segment"/>
</dbReference>
<evidence type="ECO:0000313" key="1">
    <source>
        <dbReference type="EMBL" id="AMW36152.1"/>
    </source>
</evidence>
<dbReference type="Pfam" id="PF23791">
    <property type="entry name" value="DUF7173"/>
    <property type="match status" value="1"/>
</dbReference>
<organism evidence="1 2">
    <name type="scientific">Xanthomonas phage XAJ2</name>
    <dbReference type="NCBI Taxonomy" id="1775249"/>
    <lineage>
        <taxon>Viruses</taxon>
        <taxon>Duplodnaviria</taxon>
        <taxon>Heunggongvirae</taxon>
        <taxon>Uroviricota</taxon>
        <taxon>Caudoviricetes</taxon>
        <taxon>Caudoviricetes incertae sedis</taxon>
        <taxon>Xajduovirus</taxon>
        <taxon>Xajduovirus XAJ2</taxon>
    </lineage>
</organism>
<dbReference type="InterPro" id="IPR055597">
    <property type="entry name" value="DUF7173"/>
</dbReference>
<keyword evidence="2" id="KW-1185">Reference proteome</keyword>
<name>A0A1I9L2G5_9CAUD</name>
<sequence>MSNNGWGQPAKSEMIAGSEEWIAERDRILALWEASKLQLEKAKADEMDYRKQFVAFAFNPDKKEGTERIELANGYEAKSVKKLNYGLKSYDPNLPVDEAVDAMLTELESASEEGVFIAKRLIKWTPELSKSEYNKLPVNLKAIADKVVETKEGAPTLEIIEPKGSKK</sequence>
<proteinExistence type="predicted"/>
<dbReference type="EMBL" id="KU197014">
    <property type="protein sequence ID" value="AMW36152.1"/>
    <property type="molecule type" value="Genomic_DNA"/>
</dbReference>